<dbReference type="Proteomes" id="UP001432322">
    <property type="component" value="Unassembled WGS sequence"/>
</dbReference>
<sequence length="149" mass="17208">TFSWMLSQFTIFLFLHFSQATPIPKIDRKLFTSEFFAVADKNGDGKIDFGEFLHVNQQYVNKMVKEFAKMDYDGSDSLDMEEFTALSEDEKNRYFIGFEKESSKSDEEVIVIHRTNEGEMKELSNSLESWESDELDGVIDSYGDSSESD</sequence>
<evidence type="ECO:0000256" key="1">
    <source>
        <dbReference type="ARBA" id="ARBA00022837"/>
    </source>
</evidence>
<dbReference type="Pfam" id="PF00036">
    <property type="entry name" value="EF-hand_1"/>
    <property type="match status" value="1"/>
</dbReference>
<reference evidence="4" key="1">
    <citation type="submission" date="2023-10" db="EMBL/GenBank/DDBJ databases">
        <title>Genome assembly of Pristionchus species.</title>
        <authorList>
            <person name="Yoshida K."/>
            <person name="Sommer R.J."/>
        </authorList>
    </citation>
    <scope>NUCLEOTIDE SEQUENCE</scope>
    <source>
        <strain evidence="4">RS5133</strain>
    </source>
</reference>
<accession>A0AAV5WTR6</accession>
<dbReference type="PROSITE" id="PS50222">
    <property type="entry name" value="EF_HAND_2"/>
    <property type="match status" value="1"/>
</dbReference>
<comment type="caution">
    <text evidence="4">The sequence shown here is derived from an EMBL/GenBank/DDBJ whole genome shotgun (WGS) entry which is preliminary data.</text>
</comment>
<dbReference type="SMART" id="SM00054">
    <property type="entry name" value="EFh"/>
    <property type="match status" value="2"/>
</dbReference>
<gene>
    <name evidence="4" type="ORF">PFISCL1PPCAC_25257</name>
</gene>
<dbReference type="Gene3D" id="1.10.238.10">
    <property type="entry name" value="EF-hand"/>
    <property type="match status" value="1"/>
</dbReference>
<evidence type="ECO:0000313" key="5">
    <source>
        <dbReference type="Proteomes" id="UP001432322"/>
    </source>
</evidence>
<name>A0AAV5WTR6_9BILA</name>
<dbReference type="InterPro" id="IPR002048">
    <property type="entry name" value="EF_hand_dom"/>
</dbReference>
<dbReference type="InterPro" id="IPR018247">
    <property type="entry name" value="EF_Hand_1_Ca_BS"/>
</dbReference>
<feature type="chain" id="PRO_5043944054" description="EF-hand domain-containing protein" evidence="2">
    <location>
        <begin position="21"/>
        <end position="149"/>
    </location>
</feature>
<protein>
    <recommendedName>
        <fullName evidence="3">EF-hand domain-containing protein</fullName>
    </recommendedName>
</protein>
<evidence type="ECO:0000313" key="4">
    <source>
        <dbReference type="EMBL" id="GMT33960.1"/>
    </source>
</evidence>
<proteinExistence type="predicted"/>
<evidence type="ECO:0000259" key="3">
    <source>
        <dbReference type="PROSITE" id="PS50222"/>
    </source>
</evidence>
<feature type="domain" description="EF-hand" evidence="3">
    <location>
        <begin position="27"/>
        <end position="62"/>
    </location>
</feature>
<dbReference type="PROSITE" id="PS00018">
    <property type="entry name" value="EF_HAND_1"/>
    <property type="match status" value="2"/>
</dbReference>
<feature type="signal peptide" evidence="2">
    <location>
        <begin position="1"/>
        <end position="20"/>
    </location>
</feature>
<organism evidence="4 5">
    <name type="scientific">Pristionchus fissidentatus</name>
    <dbReference type="NCBI Taxonomy" id="1538716"/>
    <lineage>
        <taxon>Eukaryota</taxon>
        <taxon>Metazoa</taxon>
        <taxon>Ecdysozoa</taxon>
        <taxon>Nematoda</taxon>
        <taxon>Chromadorea</taxon>
        <taxon>Rhabditida</taxon>
        <taxon>Rhabditina</taxon>
        <taxon>Diplogasteromorpha</taxon>
        <taxon>Diplogasteroidea</taxon>
        <taxon>Neodiplogasteridae</taxon>
        <taxon>Pristionchus</taxon>
    </lineage>
</organism>
<feature type="non-terminal residue" evidence="4">
    <location>
        <position position="1"/>
    </location>
</feature>
<keyword evidence="5" id="KW-1185">Reference proteome</keyword>
<dbReference type="InterPro" id="IPR011992">
    <property type="entry name" value="EF-hand-dom_pair"/>
</dbReference>
<dbReference type="SUPFAM" id="SSF47473">
    <property type="entry name" value="EF-hand"/>
    <property type="match status" value="1"/>
</dbReference>
<dbReference type="GO" id="GO:0005509">
    <property type="term" value="F:calcium ion binding"/>
    <property type="evidence" value="ECO:0007669"/>
    <property type="project" value="InterPro"/>
</dbReference>
<dbReference type="AlphaFoldDB" id="A0AAV5WTR6"/>
<dbReference type="EMBL" id="BTSY01000006">
    <property type="protein sequence ID" value="GMT33960.1"/>
    <property type="molecule type" value="Genomic_DNA"/>
</dbReference>
<feature type="non-terminal residue" evidence="4">
    <location>
        <position position="149"/>
    </location>
</feature>
<keyword evidence="1" id="KW-0106">Calcium</keyword>
<evidence type="ECO:0000256" key="2">
    <source>
        <dbReference type="SAM" id="SignalP"/>
    </source>
</evidence>
<keyword evidence="2" id="KW-0732">Signal</keyword>